<dbReference type="EMBL" id="LAZR01038808">
    <property type="protein sequence ID" value="KKL18593.1"/>
    <property type="molecule type" value="Genomic_DNA"/>
</dbReference>
<organism evidence="1">
    <name type="scientific">marine sediment metagenome</name>
    <dbReference type="NCBI Taxonomy" id="412755"/>
    <lineage>
        <taxon>unclassified sequences</taxon>
        <taxon>metagenomes</taxon>
        <taxon>ecological metagenomes</taxon>
    </lineage>
</organism>
<proteinExistence type="predicted"/>
<sequence>MSNPEYLGDSVYIDFDGFLLTLTTDNGEGPSNTIHLEPAVYSALVNYVQRLKEQ</sequence>
<protein>
    <submittedName>
        <fullName evidence="1">Uncharacterized protein</fullName>
    </submittedName>
</protein>
<evidence type="ECO:0000313" key="1">
    <source>
        <dbReference type="EMBL" id="KKL18593.1"/>
    </source>
</evidence>
<name>A0A0F9E3E4_9ZZZZ</name>
<accession>A0A0F9E3E4</accession>
<reference evidence="1" key="1">
    <citation type="journal article" date="2015" name="Nature">
        <title>Complex archaea that bridge the gap between prokaryotes and eukaryotes.</title>
        <authorList>
            <person name="Spang A."/>
            <person name="Saw J.H."/>
            <person name="Jorgensen S.L."/>
            <person name="Zaremba-Niedzwiedzka K."/>
            <person name="Martijn J."/>
            <person name="Lind A.E."/>
            <person name="van Eijk R."/>
            <person name="Schleper C."/>
            <person name="Guy L."/>
            <person name="Ettema T.J."/>
        </authorList>
    </citation>
    <scope>NUCLEOTIDE SEQUENCE</scope>
</reference>
<comment type="caution">
    <text evidence="1">The sequence shown here is derived from an EMBL/GenBank/DDBJ whole genome shotgun (WGS) entry which is preliminary data.</text>
</comment>
<gene>
    <name evidence="1" type="ORF">LCGC14_2473950</name>
</gene>
<dbReference type="AlphaFoldDB" id="A0A0F9E3E4"/>